<dbReference type="GO" id="GO:1904263">
    <property type="term" value="P:positive regulation of TORC1 signaling"/>
    <property type="evidence" value="ECO:0007669"/>
    <property type="project" value="TreeGrafter"/>
</dbReference>
<evidence type="ECO:0000256" key="2">
    <source>
        <dbReference type="ARBA" id="ARBA00004656"/>
    </source>
</evidence>
<dbReference type="HOGENOM" id="CLU_068358_0_0_1"/>
<name>F0WBW1_9STRA</name>
<evidence type="ECO:0000256" key="3">
    <source>
        <dbReference type="ARBA" id="ARBA00022692"/>
    </source>
</evidence>
<proteinExistence type="predicted"/>
<accession>F0WBW1</accession>
<evidence type="ECO:0000313" key="8">
    <source>
        <dbReference type="EMBL" id="CCA18640.1"/>
    </source>
</evidence>
<feature type="transmembrane region" description="Helical" evidence="7">
    <location>
        <begin position="245"/>
        <end position="268"/>
    </location>
</feature>
<evidence type="ECO:0000256" key="5">
    <source>
        <dbReference type="ARBA" id="ARBA00023136"/>
    </source>
</evidence>
<evidence type="ECO:0000256" key="4">
    <source>
        <dbReference type="ARBA" id="ARBA00022989"/>
    </source>
</evidence>
<reference evidence="8" key="2">
    <citation type="submission" date="2011-02" db="EMBL/GenBank/DDBJ databases">
        <authorList>
            <person name="MacLean D."/>
        </authorList>
    </citation>
    <scope>NUCLEOTIDE SEQUENCE</scope>
</reference>
<keyword evidence="6" id="KW-0458">Lysosome</keyword>
<sequence>MSAHDPTIYTLMLTIICFFLLIFLLMQLLISLYNKNKIFSWATCFHVLCLLWTILRSAYWIRIQSRYEMTYLELYLLYWFPTPIQFANFSLLILFYIQVLTGKQWKLKWRTICLPLYLVMTMSMATFTVVWALNSSNDLDNAVQFGDKYDEEFYKVMGVRVQLEYSAFSFFLLGTLFGLFGWKLINIESWKQRRLLVSRPRNLAVINCFLFFIFVTRAIRDLATSQNWLLGIWNQLEMYNRVTTFAYFIFFCFWEFLPTILLLCLLTTKAGGVGAPQRRSSNARKLPDFGIFHIIIAGRGKNEGKWMASPLTHSYGSTRVPSSSLLARKQTFSDFSSFSHRPVMQQPHWVHSDGDENYPSNTCQL</sequence>
<feature type="transmembrane region" description="Helical" evidence="7">
    <location>
        <begin position="165"/>
        <end position="182"/>
    </location>
</feature>
<dbReference type="EMBL" id="FR824099">
    <property type="protein sequence ID" value="CCA18640.1"/>
    <property type="molecule type" value="Genomic_DNA"/>
</dbReference>
<evidence type="ECO:0000256" key="7">
    <source>
        <dbReference type="SAM" id="Phobius"/>
    </source>
</evidence>
<feature type="transmembrane region" description="Helical" evidence="7">
    <location>
        <begin position="75"/>
        <end position="97"/>
    </location>
</feature>
<evidence type="ECO:0000256" key="1">
    <source>
        <dbReference type="ARBA" id="ARBA00004127"/>
    </source>
</evidence>
<keyword evidence="4 7" id="KW-1133">Transmembrane helix</keyword>
<evidence type="ECO:0000256" key="6">
    <source>
        <dbReference type="ARBA" id="ARBA00023228"/>
    </source>
</evidence>
<dbReference type="InterPro" id="IPR029723">
    <property type="entry name" value="GPR137"/>
</dbReference>
<gene>
    <name evidence="8" type="primary">AlNc14C54G4149</name>
    <name evidence="8" type="ORF">ALNC14_047830</name>
</gene>
<keyword evidence="3 7" id="KW-0812">Transmembrane</keyword>
<feature type="transmembrane region" description="Helical" evidence="7">
    <location>
        <begin position="38"/>
        <end position="55"/>
    </location>
</feature>
<dbReference type="GO" id="GO:0005765">
    <property type="term" value="C:lysosomal membrane"/>
    <property type="evidence" value="ECO:0007669"/>
    <property type="project" value="UniProtKB-SubCell"/>
</dbReference>
<organism evidence="8">
    <name type="scientific">Albugo laibachii Nc14</name>
    <dbReference type="NCBI Taxonomy" id="890382"/>
    <lineage>
        <taxon>Eukaryota</taxon>
        <taxon>Sar</taxon>
        <taxon>Stramenopiles</taxon>
        <taxon>Oomycota</taxon>
        <taxon>Peronosporomycetes</taxon>
        <taxon>Albuginales</taxon>
        <taxon>Albuginaceae</taxon>
        <taxon>Albugo</taxon>
    </lineage>
</organism>
<protein>
    <submittedName>
        <fullName evidence="8">Uncharacterized protein AlNc14C54G4149</fullName>
    </submittedName>
</protein>
<keyword evidence="5 7" id="KW-0472">Membrane</keyword>
<dbReference type="GO" id="GO:0012505">
    <property type="term" value="C:endomembrane system"/>
    <property type="evidence" value="ECO:0007669"/>
    <property type="project" value="UniProtKB-SubCell"/>
</dbReference>
<dbReference type="PANTHER" id="PTHR15146:SF3">
    <property type="entry name" value="THH1_TOM1_TOM3 DOMAIN-CONTAINING PROTEIN"/>
    <property type="match status" value="1"/>
</dbReference>
<feature type="transmembrane region" description="Helical" evidence="7">
    <location>
        <begin position="6"/>
        <end position="26"/>
    </location>
</feature>
<feature type="transmembrane region" description="Helical" evidence="7">
    <location>
        <begin position="109"/>
        <end position="133"/>
    </location>
</feature>
<dbReference type="AlphaFoldDB" id="F0WBW1"/>
<comment type="subcellular location">
    <subcellularLocation>
        <location evidence="1">Endomembrane system</location>
        <topology evidence="1">Multi-pass membrane protein</topology>
    </subcellularLocation>
    <subcellularLocation>
        <location evidence="2">Lysosome membrane</location>
    </subcellularLocation>
</comment>
<reference evidence="8" key="1">
    <citation type="journal article" date="2011" name="PLoS Biol.">
        <title>Gene gain and loss during evolution of obligate parasitism in the white rust pathogen of Arabidopsis thaliana.</title>
        <authorList>
            <person name="Kemen E."/>
            <person name="Gardiner A."/>
            <person name="Schultz-Larsen T."/>
            <person name="Kemen A.C."/>
            <person name="Balmuth A.L."/>
            <person name="Robert-Seilaniantz A."/>
            <person name="Bailey K."/>
            <person name="Holub E."/>
            <person name="Studholme D.J."/>
            <person name="Maclean D."/>
            <person name="Jones J.D."/>
        </authorList>
    </citation>
    <scope>NUCLEOTIDE SEQUENCE</scope>
</reference>
<dbReference type="PANTHER" id="PTHR15146">
    <property type="entry name" value="INTEGRAL MEMBRANE PROTEIN GPR137"/>
    <property type="match status" value="1"/>
</dbReference>
<feature type="transmembrane region" description="Helical" evidence="7">
    <location>
        <begin position="203"/>
        <end position="220"/>
    </location>
</feature>